<feature type="region of interest" description="Disordered" evidence="14">
    <location>
        <begin position="136"/>
        <end position="190"/>
    </location>
</feature>
<evidence type="ECO:0000256" key="6">
    <source>
        <dbReference type="ARBA" id="ARBA00022833"/>
    </source>
</evidence>
<evidence type="ECO:0000256" key="9">
    <source>
        <dbReference type="ARBA" id="ARBA00023004"/>
    </source>
</evidence>
<evidence type="ECO:0000256" key="11">
    <source>
        <dbReference type="ARBA" id="ARBA00049431"/>
    </source>
</evidence>
<feature type="compositionally biased region" description="Low complexity" evidence="14">
    <location>
        <begin position="802"/>
        <end position="815"/>
    </location>
</feature>
<dbReference type="GeneID" id="106459439"/>
<proteinExistence type="inferred from homology"/>
<evidence type="ECO:0000256" key="7">
    <source>
        <dbReference type="ARBA" id="ARBA00022964"/>
    </source>
</evidence>
<feature type="domain" description="CXXC-type" evidence="15">
    <location>
        <begin position="441"/>
        <end position="481"/>
    </location>
</feature>
<feature type="region of interest" description="Disordered" evidence="14">
    <location>
        <begin position="975"/>
        <end position="1038"/>
    </location>
</feature>
<dbReference type="EC" id="1.14.11.80" evidence="13"/>
<evidence type="ECO:0000313" key="17">
    <source>
        <dbReference type="RefSeq" id="XP_022241646.1"/>
    </source>
</evidence>
<comment type="cofactor">
    <cofactor evidence="13">
        <name>Zn(2+)</name>
        <dbReference type="ChEBI" id="CHEBI:29105"/>
    </cofactor>
    <text evidence="13">The zinc ions have a structural role.</text>
</comment>
<evidence type="ECO:0000256" key="5">
    <source>
        <dbReference type="ARBA" id="ARBA00022771"/>
    </source>
</evidence>
<feature type="compositionally biased region" description="Polar residues" evidence="14">
    <location>
        <begin position="170"/>
        <end position="190"/>
    </location>
</feature>
<evidence type="ECO:0000313" key="16">
    <source>
        <dbReference type="Proteomes" id="UP000694941"/>
    </source>
</evidence>
<feature type="region of interest" description="Disordered" evidence="14">
    <location>
        <begin position="802"/>
        <end position="878"/>
    </location>
</feature>
<feature type="compositionally biased region" description="Basic residues" evidence="14">
    <location>
        <begin position="1435"/>
        <end position="1444"/>
    </location>
</feature>
<keyword evidence="7 13" id="KW-0223">Dioxygenase</keyword>
<evidence type="ECO:0000256" key="2">
    <source>
        <dbReference type="ARBA" id="ARBA00007502"/>
    </source>
</evidence>
<feature type="compositionally biased region" description="Polar residues" evidence="14">
    <location>
        <begin position="1"/>
        <end position="10"/>
    </location>
</feature>
<dbReference type="CDD" id="cd18892">
    <property type="entry name" value="TET"/>
    <property type="match status" value="1"/>
</dbReference>
<feature type="compositionally biased region" description="Polar residues" evidence="14">
    <location>
        <begin position="981"/>
        <end position="1016"/>
    </location>
</feature>
<feature type="compositionally biased region" description="Polar residues" evidence="14">
    <location>
        <begin position="136"/>
        <end position="154"/>
    </location>
</feature>
<evidence type="ECO:0000256" key="8">
    <source>
        <dbReference type="ARBA" id="ARBA00023002"/>
    </source>
</evidence>
<keyword evidence="8 13" id="KW-0560">Oxidoreductase</keyword>
<evidence type="ECO:0000256" key="14">
    <source>
        <dbReference type="SAM" id="MobiDB-lite"/>
    </source>
</evidence>
<comment type="function">
    <text evidence="13">Dioxygenase that catalyzes the conversion of the modified genomic base 5-methylcytosine (5mC) into 5-hydroxymethylcytosine (5hmC) and plays a key role in epigenetic chromatin reprogramming during embryonic development.</text>
</comment>
<feature type="region of interest" description="Disordered" evidence="14">
    <location>
        <begin position="500"/>
        <end position="534"/>
    </location>
</feature>
<feature type="region of interest" description="Disordered" evidence="14">
    <location>
        <begin position="426"/>
        <end position="448"/>
    </location>
</feature>
<organism evidence="16 17">
    <name type="scientific">Limulus polyphemus</name>
    <name type="common">Atlantic horseshoe crab</name>
    <dbReference type="NCBI Taxonomy" id="6850"/>
    <lineage>
        <taxon>Eukaryota</taxon>
        <taxon>Metazoa</taxon>
        <taxon>Ecdysozoa</taxon>
        <taxon>Arthropoda</taxon>
        <taxon>Chelicerata</taxon>
        <taxon>Merostomata</taxon>
        <taxon>Xiphosura</taxon>
        <taxon>Limulidae</taxon>
        <taxon>Limulus</taxon>
    </lineage>
</organism>
<dbReference type="RefSeq" id="XP_022241646.1">
    <property type="nucleotide sequence ID" value="XM_022385938.1"/>
</dbReference>
<evidence type="ECO:0000259" key="15">
    <source>
        <dbReference type="PROSITE" id="PS51058"/>
    </source>
</evidence>
<name>A0ABM1SDE1_LIMPO</name>
<evidence type="ECO:0000256" key="1">
    <source>
        <dbReference type="ARBA" id="ARBA00004286"/>
    </source>
</evidence>
<comment type="cofactor">
    <cofactor evidence="13">
        <name>Fe(2+)</name>
        <dbReference type="ChEBI" id="CHEBI:29033"/>
    </cofactor>
    <text evidence="13">Binds 1 Fe(2+) ion per subunit.</text>
</comment>
<dbReference type="InterPro" id="IPR002857">
    <property type="entry name" value="Znf_CXXC"/>
</dbReference>
<feature type="compositionally biased region" description="Polar residues" evidence="14">
    <location>
        <begin position="500"/>
        <end position="509"/>
    </location>
</feature>
<keyword evidence="3" id="KW-0158">Chromosome</keyword>
<feature type="compositionally biased region" description="Polar residues" evidence="14">
    <location>
        <begin position="427"/>
        <end position="436"/>
    </location>
</feature>
<evidence type="ECO:0000256" key="12">
    <source>
        <dbReference type="PROSITE-ProRule" id="PRU00509"/>
    </source>
</evidence>
<gene>
    <name evidence="17" type="primary">LOC106459439</name>
</gene>
<evidence type="ECO:0000256" key="3">
    <source>
        <dbReference type="ARBA" id="ARBA00022454"/>
    </source>
</evidence>
<evidence type="ECO:0000256" key="4">
    <source>
        <dbReference type="ARBA" id="ARBA00022723"/>
    </source>
</evidence>
<evidence type="ECO:0000256" key="10">
    <source>
        <dbReference type="ARBA" id="ARBA00047840"/>
    </source>
</evidence>
<comment type="subcellular location">
    <subcellularLocation>
        <location evidence="1">Chromosome</location>
    </subcellularLocation>
</comment>
<accession>A0ABM1SDE1</accession>
<dbReference type="PANTHER" id="PTHR23358:SF6">
    <property type="entry name" value="METHYLCYTOSINE DIOXYGENASE TET"/>
    <property type="match status" value="1"/>
</dbReference>
<dbReference type="Proteomes" id="UP000694941">
    <property type="component" value="Unplaced"/>
</dbReference>
<dbReference type="InterPro" id="IPR040175">
    <property type="entry name" value="TET1/2/3"/>
</dbReference>
<dbReference type="PANTHER" id="PTHR23358">
    <property type="entry name" value="METHYLCYTOSINE DIOXYGENASE TET"/>
    <property type="match status" value="1"/>
</dbReference>
<dbReference type="Pfam" id="PF12851">
    <property type="entry name" value="Tet_JBP"/>
    <property type="match status" value="1"/>
</dbReference>
<feature type="compositionally biased region" description="Polar residues" evidence="14">
    <location>
        <begin position="22"/>
        <end position="32"/>
    </location>
</feature>
<feature type="compositionally biased region" description="Polar residues" evidence="14">
    <location>
        <begin position="261"/>
        <end position="287"/>
    </location>
</feature>
<feature type="compositionally biased region" description="Basic and acidic residues" evidence="14">
    <location>
        <begin position="206"/>
        <end position="225"/>
    </location>
</feature>
<comment type="catalytic activity">
    <reaction evidence="10 13">
        <text>a 5-formyl-2'-deoxycytidine in DNA + 2-oxoglutarate + O2 = a 5-carboxyl-2'-deoxycytidine in DNA + succinate + CO2 + H(+)</text>
        <dbReference type="Rhea" id="RHEA:53832"/>
        <dbReference type="Rhea" id="RHEA-COMP:13656"/>
        <dbReference type="Rhea" id="RHEA-COMP:13657"/>
        <dbReference type="ChEBI" id="CHEBI:15378"/>
        <dbReference type="ChEBI" id="CHEBI:15379"/>
        <dbReference type="ChEBI" id="CHEBI:16526"/>
        <dbReference type="ChEBI" id="CHEBI:16810"/>
        <dbReference type="ChEBI" id="CHEBI:30031"/>
        <dbReference type="ChEBI" id="CHEBI:137731"/>
        <dbReference type="ChEBI" id="CHEBI:137732"/>
        <dbReference type="EC" id="1.14.11.80"/>
    </reaction>
</comment>
<dbReference type="InterPro" id="IPR046942">
    <property type="entry name" value="TET_oxygenase"/>
</dbReference>
<feature type="compositionally biased region" description="Low complexity" evidence="14">
    <location>
        <begin position="831"/>
        <end position="866"/>
    </location>
</feature>
<dbReference type="InterPro" id="IPR024779">
    <property type="entry name" value="2OGFeDO_JBP1/TET_oxygenase_dom"/>
</dbReference>
<reference evidence="17" key="1">
    <citation type="submission" date="2025-08" db="UniProtKB">
        <authorList>
            <consortium name="RefSeq"/>
        </authorList>
    </citation>
    <scope>IDENTIFICATION</scope>
    <source>
        <tissue evidence="17">Muscle</tissue>
    </source>
</reference>
<keyword evidence="6 13" id="KW-0862">Zinc</keyword>
<keyword evidence="4 13" id="KW-0479">Metal-binding</keyword>
<dbReference type="SMART" id="SM01333">
    <property type="entry name" value="Tet_JBP"/>
    <property type="match status" value="1"/>
</dbReference>
<comment type="catalytic activity">
    <reaction evidence="13">
        <text>a 5-methyl-2'-deoxycytidine in DNA + 2-oxoglutarate + O2 = a 5-hydroxymethyl-2'-deoxycytidine in DNA + succinate + CO2</text>
        <dbReference type="Rhea" id="RHEA:52636"/>
        <dbReference type="Rhea" id="RHEA-COMP:11370"/>
        <dbReference type="Rhea" id="RHEA-COMP:13315"/>
        <dbReference type="ChEBI" id="CHEBI:15379"/>
        <dbReference type="ChEBI" id="CHEBI:16526"/>
        <dbReference type="ChEBI" id="CHEBI:16810"/>
        <dbReference type="ChEBI" id="CHEBI:30031"/>
        <dbReference type="ChEBI" id="CHEBI:85454"/>
        <dbReference type="ChEBI" id="CHEBI:136731"/>
        <dbReference type="EC" id="1.14.11.80"/>
    </reaction>
</comment>
<sequence>MEENSRQASGPTALPGGFIPSNVGQGTATGPFVSQESSMVNYSHTSPPPYQIHSEPVEFLDLEYSRSSPFNTVEPQNSGVQVSFANSGLEVNPYEQPVLYKLISNVPGQQSTPFPTRITLTSSQALFNSTEYLTNLSNPESKTQRFSGTPTLTSSDEKSTEGLTARLLDNDTNPSSLTRGLSDVASSQNDTSVDLVGYRPWKEVEGKRQTVNESRKFVEDSKQVDRPPSACQEDTLRRPSSRTLVGLEVQSQVRSDLVSPGETTGSPSRPPSHFSSGPSPRPNSTDQPEIKSPHKHMPVLIEKESYHSFLPQSQVMVQPNTSIAELNNLSLTYYGRANTPFEIAQAHTSQLQQTQQKHLNSGNFIFFDSKHFEREPESSTPDSRETIQDSFQVPSVSSTTPRQVISPMSMVSVPLQVTQMEAVHLSGHQSVPQVSETTDKPKKKRKRCGDCPGCMKKENCGGCGPCKSVRSHQICKLRKCDQLKTKKEKASSITSSTNILKDNRSTCSGRSMKGSGQKKNARNAPIFTGQDGPSPQETILASQTGQVYTPSEFNIIQQDSTLPSGTVQLYGPNSEYSNFLPEHHQPLPSFNGQMDPNNSAMLLEQETPNISVRHQIMNNRLKSLIQSRQTQKEQVGVTGQLRGSDQFQMGSEDSVSLLDHQVLLPSIPGVPIMSREPELLDPAQQISYIMSMPNSNPVASGAIRVINPQESEFMKGWHMGMEEQLGETEQNSILQGDIKGESQVAQMMVQLGRFLGTQENHQNLGNEIFFSGTSTSDNTDQGNKLVITDQNFSLVNKENLFSNSRQSSKSQAQQSLDFPGPSESQCRQVPTSSSFTNHSFHSSTLSPQLTSTQVSLPQTTLSTSSTRILEKPESRRQMDYSAISSSYTGSSSATGNETDIGENLESQPFLLNTTTSMNTYTSIINTFNLATSALQILYTSEASNLFPDSLTDPDQAVKTAASMFSGSEIKSSSIQTSTSTVNPFRSASSISEGNSVVSNMDSGRTHVTNQQSSSTADPKHLPASLLESGDENSFPRLSTSTGLTTEAFVFTNISSQPVSVSLPSFQDQDWWARLERLKNNTKVEVPTCECLGTEESLDKAPYYTHLGAGPSIASIRQLLENRLKESGKAVRIEKVIYTGKEGKTSQGCPMAKWIIRRSSPDEKLLSLVRHREGHQCKTAFIIIAIVAWEGVPAEMADELYSTVVHKTVNFGLPTQRRCGMNELRNCACQGLDPETCGASFSFGCSWSMYYNGCKFARSKVVRKFKLSEQKEEEELEDKIQNLATEVAPLYQMLAPESYNNQVQFEKEAKVCRIGRKPGRPFSGVTACVDFCAHAHKDLHNMNNGCTVLVTLTKHRGWDKPPDEQLHVLPLYALDSTDEFGSEEGQLAKVKNGSVEVLQKYPVQLKIRSNPLGPCKMRGRKKKCKAEPSTVSSLKEKKRSRGKAQKKSDSVVFNSLAAMVNVEKVSFPVDYAKDKQLFKSATNIPNLSFKNSFHNTATSSVQHSALENQHISVSTQFTHNTSSLVYTATSSVLHSALENQHISASTKFTDNTSSLVDPATSVVLHSAPKGRYISTSTKFRDNHSMWDIRENGHTPTMKSLKVENSQNFNRVKTAFSTNKSTGSQPGKPNDYIAKEILSQNIKQNIDSHKHGSVRKDYDPSVMDTIKKSEPKISNEIVNSKREDLQKVFDHPASLICSAFTDSYVKKFKDSSYFLCLPQDGDVCQNQIILPSGSSQKRTMPEVNYYLTTEEKFKNEHNLFCEPPTKQFVPSVTAAKMNSKSHYKTNQSLQNSVEQVVSEDLSKVASKLSSSQMSFAHGSDTITFDNGCSSLFSSVLCHPKPEETKSKQLAINNLVSSSNYIQGSLSKISNPPVISTHYQVPNKQGSESTHFISTHFTPCPFQQEPLNLKNPPNSAHDQSIQNSLSSHVKVCDSSPKRILTMPVNSTFTSSFPYSFVKNQNFAERVKHPVYNNKKGLGFLSDELVKQVLPQAYNLSNSSVQYTYSPNISHLPMNHKIFQEQLAVTPLNDRNSQPISLKNSQVSPTHDEFLTVSYYNLHDSNIKGEHPLKLTSNSKRPQIHYLRKIPDKTVNNLNLCPNSPILSFTSAEEISFSPKQTVYSSDHAQILMKSPCMEQRSPHSFKQVISPENSLHVSHQFASLCEQRNSVSASSKQVSPSKTIHVLTQDELPCMGRRTPLFEQFNPDSTSKYLVDQSIKPCAHQKSISSSPDQSRSSKVLSPTMLQSIQNNPFPPYTELYKSQTLTSSNSETSHQHSAPQQTEMFQFSQQVSPLKLEGCKLTKAYNAILHPTLNEIPSSLNPKHYQRSLPFISQQQENSLSLKLESLPEPNNLNIPFPFHKKTRKYLVLLILKLKIHFYHQSPKKEEHQLLCKETRL</sequence>
<feature type="region of interest" description="Disordered" evidence="14">
    <location>
        <begin position="1"/>
        <end position="32"/>
    </location>
</feature>
<feature type="region of interest" description="Disordered" evidence="14">
    <location>
        <begin position="206"/>
        <end position="292"/>
    </location>
</feature>
<keyword evidence="5 12" id="KW-0863">Zinc-finger</keyword>
<feature type="region of interest" description="Disordered" evidence="14">
    <location>
        <begin position="1415"/>
        <end position="1445"/>
    </location>
</feature>
<protein>
    <recommendedName>
        <fullName evidence="13">Methylcytosine dioxygenase TET</fullName>
        <ecNumber evidence="13">1.14.11.80</ecNumber>
    </recommendedName>
</protein>
<comment type="catalytic activity">
    <reaction evidence="11 13">
        <text>a 5-hydroxymethyl-2'-deoxycytidine in DNA + 2-oxoglutarate + O2 = a 5-formyl-2'-deoxycytidine in DNA + succinate + CO2 + H2O</text>
        <dbReference type="Rhea" id="RHEA:53828"/>
        <dbReference type="Rhea" id="RHEA-COMP:13315"/>
        <dbReference type="Rhea" id="RHEA-COMP:13656"/>
        <dbReference type="ChEBI" id="CHEBI:15377"/>
        <dbReference type="ChEBI" id="CHEBI:15379"/>
        <dbReference type="ChEBI" id="CHEBI:16526"/>
        <dbReference type="ChEBI" id="CHEBI:16810"/>
        <dbReference type="ChEBI" id="CHEBI:30031"/>
        <dbReference type="ChEBI" id="CHEBI:136731"/>
        <dbReference type="ChEBI" id="CHEBI:137731"/>
        <dbReference type="EC" id="1.14.11.80"/>
    </reaction>
</comment>
<feature type="compositionally biased region" description="Basic and acidic residues" evidence="14">
    <location>
        <begin position="868"/>
        <end position="878"/>
    </location>
</feature>
<keyword evidence="9 13" id="KW-0408">Iron</keyword>
<comment type="similarity">
    <text evidence="2 13">Belongs to the TET family.</text>
</comment>
<keyword evidence="16" id="KW-1185">Reference proteome</keyword>
<evidence type="ECO:0000256" key="13">
    <source>
        <dbReference type="RuleBase" id="RU367064"/>
    </source>
</evidence>
<dbReference type="PROSITE" id="PS51058">
    <property type="entry name" value="ZF_CXXC"/>
    <property type="match status" value="1"/>
</dbReference>